<evidence type="ECO:0000313" key="2">
    <source>
        <dbReference type="EMBL" id="MCL9769645.1"/>
    </source>
</evidence>
<reference evidence="2 3" key="1">
    <citation type="submission" date="2022-05" db="EMBL/GenBank/DDBJ databases">
        <title>Flavobacterium sp., isolated from activated sludge.</title>
        <authorList>
            <person name="Ran Q."/>
        </authorList>
    </citation>
    <scope>NUCLEOTIDE SEQUENCE [LARGE SCALE GENOMIC DNA]</scope>
    <source>
        <strain evidence="2 3">HXWNR69</strain>
    </source>
</reference>
<proteinExistence type="predicted"/>
<gene>
    <name evidence="2" type="ORF">NAT47_04370</name>
</gene>
<dbReference type="RefSeq" id="WP_250580638.1">
    <property type="nucleotide sequence ID" value="NZ_JAMLJN010000002.1"/>
</dbReference>
<dbReference type="PROSITE" id="PS51257">
    <property type="entry name" value="PROKAR_LIPOPROTEIN"/>
    <property type="match status" value="1"/>
</dbReference>
<keyword evidence="1" id="KW-0732">Signal</keyword>
<comment type="caution">
    <text evidence="2">The sequence shown here is derived from an EMBL/GenBank/DDBJ whole genome shotgun (WGS) entry which is preliminary data.</text>
</comment>
<feature type="signal peptide" evidence="1">
    <location>
        <begin position="1"/>
        <end position="22"/>
    </location>
</feature>
<dbReference type="InterPro" id="IPR025366">
    <property type="entry name" value="DUF4270"/>
</dbReference>
<dbReference type="EMBL" id="JAMLJN010000002">
    <property type="protein sequence ID" value="MCL9769645.1"/>
    <property type="molecule type" value="Genomic_DNA"/>
</dbReference>
<evidence type="ECO:0000313" key="3">
    <source>
        <dbReference type="Proteomes" id="UP001203342"/>
    </source>
</evidence>
<name>A0ABT0TF93_9FLAO</name>
<evidence type="ECO:0000256" key="1">
    <source>
        <dbReference type="SAM" id="SignalP"/>
    </source>
</evidence>
<dbReference type="Proteomes" id="UP001203342">
    <property type="component" value="Unassembled WGS sequence"/>
</dbReference>
<dbReference type="Pfam" id="PF14092">
    <property type="entry name" value="DUF4270"/>
    <property type="match status" value="1"/>
</dbReference>
<protein>
    <submittedName>
        <fullName evidence="2">DUF4270 domain-containing protein</fullName>
    </submittedName>
</protein>
<sequence>MKKSFLKIASLAFLFVLLISCDKDFNSIDSDVIGDDNIDLSVREVQNLVAFTQKTEAVQSNNLPINALGIYHNPKFGLTKAHFVSQVELGNENPSFGYNPVIDSVYLYVPYFVDSRFTTETNGERIYSLDSIYGDPETGKFRLKVVENGYYIRDFDPTDNLQTAQKYYSDEKSTLIDPFKGSELLNDSDNPAQNNQFFFNKKELYIYKTNGSGQYVGADGQVLADQNDIALRVIKERKAPGIWLDLKESFFQQKILNATASGNLFNNNIFKNYFRGLLFEVEEIAPNQGALAMLDFSKAELKILYKSSAEPTTENPNPARSRKEFSLKLGYSASTSLRNNTINLLEHTISPAYQAGIDAAGTERLFIKGGSNGSVAYIDLFGNGELETLRNEVATQNWLINDAKLSFYVDQSDPNGMSNVPAAIEPKRIYIYDATNNIVLLDYTFDASTATKIKNNKLVFGGILETETTGDKKGIKYTVRLTEHIKRILKVDSDGNYADNVRLGISITEFINISSSTTYINRLTNQQGQLPLASVINPLGTILYSNHPNVPNDKKLKLKIYYTKPN</sequence>
<keyword evidence="3" id="KW-1185">Reference proteome</keyword>
<organism evidence="2 3">
    <name type="scientific">Flavobacterium fragile</name>
    <dbReference type="NCBI Taxonomy" id="2949085"/>
    <lineage>
        <taxon>Bacteria</taxon>
        <taxon>Pseudomonadati</taxon>
        <taxon>Bacteroidota</taxon>
        <taxon>Flavobacteriia</taxon>
        <taxon>Flavobacteriales</taxon>
        <taxon>Flavobacteriaceae</taxon>
        <taxon>Flavobacterium</taxon>
    </lineage>
</organism>
<feature type="chain" id="PRO_5047214595" evidence="1">
    <location>
        <begin position="23"/>
        <end position="566"/>
    </location>
</feature>
<accession>A0ABT0TF93</accession>